<dbReference type="InterPro" id="IPR002491">
    <property type="entry name" value="ABC_transptr_periplasmic_BD"/>
</dbReference>
<feature type="chain" id="PRO_5046401302" evidence="2">
    <location>
        <begin position="21"/>
        <end position="302"/>
    </location>
</feature>
<protein>
    <submittedName>
        <fullName evidence="4">ABC transporter substrate-binding protein</fullName>
    </submittedName>
</protein>
<accession>A0ABW5H3I8</accession>
<evidence type="ECO:0000313" key="4">
    <source>
        <dbReference type="EMBL" id="MFD2467693.1"/>
    </source>
</evidence>
<evidence type="ECO:0000256" key="1">
    <source>
        <dbReference type="ARBA" id="ARBA00008814"/>
    </source>
</evidence>
<dbReference type="PROSITE" id="PS50983">
    <property type="entry name" value="FE_B12_PBP"/>
    <property type="match status" value="1"/>
</dbReference>
<dbReference type="Pfam" id="PF01497">
    <property type="entry name" value="Peripla_BP_2"/>
    <property type="match status" value="1"/>
</dbReference>
<keyword evidence="2" id="KW-0732">Signal</keyword>
<feature type="domain" description="Fe/B12 periplasmic-binding" evidence="3">
    <location>
        <begin position="50"/>
        <end position="301"/>
    </location>
</feature>
<dbReference type="PROSITE" id="PS51257">
    <property type="entry name" value="PROKAR_LIPOPROTEIN"/>
    <property type="match status" value="1"/>
</dbReference>
<organism evidence="4 5">
    <name type="scientific">Amycolatopsis silviterrae</name>
    <dbReference type="NCBI Taxonomy" id="1656914"/>
    <lineage>
        <taxon>Bacteria</taxon>
        <taxon>Bacillati</taxon>
        <taxon>Actinomycetota</taxon>
        <taxon>Actinomycetes</taxon>
        <taxon>Pseudonocardiales</taxon>
        <taxon>Pseudonocardiaceae</taxon>
        <taxon>Amycolatopsis</taxon>
    </lineage>
</organism>
<evidence type="ECO:0000259" key="3">
    <source>
        <dbReference type="PROSITE" id="PS50983"/>
    </source>
</evidence>
<keyword evidence="5" id="KW-1185">Reference proteome</keyword>
<comment type="similarity">
    <text evidence="1">Belongs to the bacterial solute-binding protein 8 family.</text>
</comment>
<dbReference type="Gene3D" id="3.40.50.1980">
    <property type="entry name" value="Nitrogenase molybdenum iron protein domain"/>
    <property type="match status" value="2"/>
</dbReference>
<dbReference type="RefSeq" id="WP_378302647.1">
    <property type="nucleotide sequence ID" value="NZ_JBHUKS010000006.1"/>
</dbReference>
<comment type="caution">
    <text evidence="4">The sequence shown here is derived from an EMBL/GenBank/DDBJ whole genome shotgun (WGS) entry which is preliminary data.</text>
</comment>
<dbReference type="PANTHER" id="PTHR30535:SF34">
    <property type="entry name" value="MOLYBDATE-BINDING PROTEIN MOLA"/>
    <property type="match status" value="1"/>
</dbReference>
<sequence length="302" mass="31759">MAIRRALVAVLLLFATVACGGTPKEAAPAGETAGFPATAGSVTLARAPQRIVVLGPSLTEMLFAIGAGKQVVAVDGSSTFPSQAPRTGFSAYQPNAEAIAAERPDLVVLSNDLNNVVAQLGQLKIPVYHAPPAAAIGDSYTQLTDLGKLTGHSPGAAETVRRMKDGLAKVLADVPQRRLTYYYELDQTRYSATSRTFVGSLLKELGLDNIADPADADGSRGGYPQLSEEFVIHANPDLVLLADTKCCGQNAETVRARPGWNTVTAVRRNQIVALDDDIASRWGPRVVELVRAVADGAAKARG</sequence>
<evidence type="ECO:0000313" key="5">
    <source>
        <dbReference type="Proteomes" id="UP001597483"/>
    </source>
</evidence>
<feature type="signal peptide" evidence="2">
    <location>
        <begin position="1"/>
        <end position="20"/>
    </location>
</feature>
<dbReference type="PANTHER" id="PTHR30535">
    <property type="entry name" value="VITAMIN B12-BINDING PROTEIN"/>
    <property type="match status" value="1"/>
</dbReference>
<evidence type="ECO:0000256" key="2">
    <source>
        <dbReference type="SAM" id="SignalP"/>
    </source>
</evidence>
<dbReference type="SUPFAM" id="SSF53807">
    <property type="entry name" value="Helical backbone' metal receptor"/>
    <property type="match status" value="1"/>
</dbReference>
<proteinExistence type="inferred from homology"/>
<dbReference type="EMBL" id="JBHUKS010000006">
    <property type="protein sequence ID" value="MFD2467693.1"/>
    <property type="molecule type" value="Genomic_DNA"/>
</dbReference>
<dbReference type="InterPro" id="IPR050902">
    <property type="entry name" value="ABC_Transporter_SBP"/>
</dbReference>
<reference evidence="5" key="1">
    <citation type="journal article" date="2019" name="Int. J. Syst. Evol. Microbiol.">
        <title>The Global Catalogue of Microorganisms (GCM) 10K type strain sequencing project: providing services to taxonomists for standard genome sequencing and annotation.</title>
        <authorList>
            <consortium name="The Broad Institute Genomics Platform"/>
            <consortium name="The Broad Institute Genome Sequencing Center for Infectious Disease"/>
            <person name="Wu L."/>
            <person name="Ma J."/>
        </authorList>
    </citation>
    <scope>NUCLEOTIDE SEQUENCE [LARGE SCALE GENOMIC DNA]</scope>
    <source>
        <strain evidence="5">CGMCC 4.7641</strain>
    </source>
</reference>
<dbReference type="Proteomes" id="UP001597483">
    <property type="component" value="Unassembled WGS sequence"/>
</dbReference>
<name>A0ABW5H3I8_9PSEU</name>
<gene>
    <name evidence="4" type="ORF">ACFSVL_09835</name>
</gene>